<organism evidence="1 2">
    <name type="scientific">Fibrella aestuarina BUZ 2</name>
    <dbReference type="NCBI Taxonomy" id="1166018"/>
    <lineage>
        <taxon>Bacteria</taxon>
        <taxon>Pseudomonadati</taxon>
        <taxon>Bacteroidota</taxon>
        <taxon>Cytophagia</taxon>
        <taxon>Cytophagales</taxon>
        <taxon>Spirosomataceae</taxon>
        <taxon>Fibrella</taxon>
    </lineage>
</organism>
<sequence>MPPSHHTDDYGHLLADLKTAIRQARLRATLAANAELLHLYW</sequence>
<protein>
    <recommendedName>
        <fullName evidence="3">YhcG N-terminal domain-containing protein</fullName>
    </recommendedName>
</protein>
<dbReference type="KEGG" id="fae:FAES_5148"/>
<dbReference type="EMBL" id="HE796683">
    <property type="protein sequence ID" value="CCH03147.1"/>
    <property type="molecule type" value="Genomic_DNA"/>
</dbReference>
<dbReference type="RefSeq" id="WP_015334246.1">
    <property type="nucleotide sequence ID" value="NC_020054.1"/>
</dbReference>
<accession>I0KG94</accession>
<reference evidence="1 2" key="1">
    <citation type="journal article" date="2012" name="J. Bacteriol.">
        <title>Genome Sequence of Fibrella aestuarina BUZ 2T, a Filamentous Marine Bacterium.</title>
        <authorList>
            <person name="Filippini M."/>
            <person name="Qi W."/>
            <person name="Blom J."/>
            <person name="Goesmann A."/>
            <person name="Smits T.H."/>
            <person name="Bagheri H.C."/>
        </authorList>
    </citation>
    <scope>NUCLEOTIDE SEQUENCE [LARGE SCALE GENOMIC DNA]</scope>
    <source>
        <strain evidence="2">BUZ 2T</strain>
    </source>
</reference>
<keyword evidence="2" id="KW-1185">Reference proteome</keyword>
<proteinExistence type="predicted"/>
<evidence type="ECO:0000313" key="1">
    <source>
        <dbReference type="EMBL" id="CCH03147.1"/>
    </source>
</evidence>
<gene>
    <name evidence="1" type="ORF">FAES_5148</name>
</gene>
<evidence type="ECO:0008006" key="3">
    <source>
        <dbReference type="Google" id="ProtNLM"/>
    </source>
</evidence>
<dbReference type="AlphaFoldDB" id="I0KG94"/>
<dbReference type="HOGENOM" id="CLU_3270367_0_0_10"/>
<dbReference type="Proteomes" id="UP000011058">
    <property type="component" value="Chromosome"/>
</dbReference>
<name>I0KG94_9BACT</name>
<evidence type="ECO:0000313" key="2">
    <source>
        <dbReference type="Proteomes" id="UP000011058"/>
    </source>
</evidence>
<dbReference type="STRING" id="1166018.FAES_5148"/>